<dbReference type="PANTHER" id="PTHR45566:SF1">
    <property type="entry name" value="HTH-TYPE TRANSCRIPTIONAL REGULATOR YHJB-RELATED"/>
    <property type="match status" value="1"/>
</dbReference>
<evidence type="ECO:0000313" key="3">
    <source>
        <dbReference type="EMBL" id="AUN99698.1"/>
    </source>
</evidence>
<dbReference type="Proteomes" id="UP000235584">
    <property type="component" value="Chromosome"/>
</dbReference>
<dbReference type="PANTHER" id="PTHR45566">
    <property type="entry name" value="HTH-TYPE TRANSCRIPTIONAL REGULATOR YHJB-RELATED"/>
    <property type="match status" value="1"/>
</dbReference>
<dbReference type="PRINTS" id="PR00038">
    <property type="entry name" value="HTHLUXR"/>
</dbReference>
<dbReference type="CDD" id="cd06170">
    <property type="entry name" value="LuxR_C_like"/>
    <property type="match status" value="1"/>
</dbReference>
<dbReference type="Pfam" id="PF00196">
    <property type="entry name" value="GerE"/>
    <property type="match status" value="1"/>
</dbReference>
<sequence length="210" mass="23855">MVETLKKILICDDHPIVHTGIKYALKEIFPNVGFDISCTTSGSESLSKLEANQPDIFFLDLSLPDMTGFDVLKYLEKKDHHFKIIILTGENSLPTFLQLTKFNISAILLKSYSNDSFKKAFAHIEAHEPFIYLDEALELDLKAEAGKRQLSSKEFEVLCLVVKGYSNKKIAHVLECSPETVKSHLASIARKTNIDNRDDLISWFYEGREK</sequence>
<proteinExistence type="predicted"/>
<reference evidence="3 4" key="1">
    <citation type="submission" date="2018-01" db="EMBL/GenBank/DDBJ databases">
        <title>Complete genome sequence of Bacteriovorax stolpii DSM12778.</title>
        <authorList>
            <person name="Tang B."/>
            <person name="Chang J."/>
        </authorList>
    </citation>
    <scope>NUCLEOTIDE SEQUENCE [LARGE SCALE GENOMIC DNA]</scope>
    <source>
        <strain evidence="3 4">DSM 12778</strain>
    </source>
</reference>
<dbReference type="SUPFAM" id="SSF46894">
    <property type="entry name" value="C-terminal effector domain of the bipartite response regulators"/>
    <property type="match status" value="1"/>
</dbReference>
<keyword evidence="1" id="KW-0597">Phosphoprotein</keyword>
<dbReference type="GO" id="GO:0000160">
    <property type="term" value="P:phosphorelay signal transduction system"/>
    <property type="evidence" value="ECO:0007669"/>
    <property type="project" value="InterPro"/>
</dbReference>
<dbReference type="Gene3D" id="1.10.10.10">
    <property type="entry name" value="Winged helix-like DNA-binding domain superfamily/Winged helix DNA-binding domain"/>
    <property type="match status" value="1"/>
</dbReference>
<dbReference type="PROSITE" id="PS00622">
    <property type="entry name" value="HTH_LUXR_1"/>
    <property type="match status" value="1"/>
</dbReference>
<dbReference type="InterPro" id="IPR001789">
    <property type="entry name" value="Sig_transdc_resp-reg_receiver"/>
</dbReference>
<dbReference type="SMART" id="SM00421">
    <property type="entry name" value="HTH_LUXR"/>
    <property type="match status" value="1"/>
</dbReference>
<dbReference type="Pfam" id="PF00072">
    <property type="entry name" value="Response_reg"/>
    <property type="match status" value="1"/>
</dbReference>
<dbReference type="PROSITE" id="PS50043">
    <property type="entry name" value="HTH_LUXR_2"/>
    <property type="match status" value="1"/>
</dbReference>
<keyword evidence="2" id="KW-0238">DNA-binding</keyword>
<dbReference type="EMBL" id="CP025704">
    <property type="protein sequence ID" value="AUN99698.1"/>
    <property type="molecule type" value="Genomic_DNA"/>
</dbReference>
<evidence type="ECO:0000256" key="2">
    <source>
        <dbReference type="ARBA" id="ARBA00023125"/>
    </source>
</evidence>
<dbReference type="InterPro" id="IPR011006">
    <property type="entry name" value="CheY-like_superfamily"/>
</dbReference>
<dbReference type="GO" id="GO:0006355">
    <property type="term" value="P:regulation of DNA-templated transcription"/>
    <property type="evidence" value="ECO:0007669"/>
    <property type="project" value="InterPro"/>
</dbReference>
<accession>A0A2K9NW04</accession>
<name>A0A2K9NW04_BACTC</name>
<gene>
    <name evidence="3" type="ORF">C0V70_16610</name>
</gene>
<organism evidence="3 4">
    <name type="scientific">Bacteriovorax stolpii</name>
    <name type="common">Bdellovibrio stolpii</name>
    <dbReference type="NCBI Taxonomy" id="960"/>
    <lineage>
        <taxon>Bacteria</taxon>
        <taxon>Pseudomonadati</taxon>
        <taxon>Bdellovibrionota</taxon>
        <taxon>Bacteriovoracia</taxon>
        <taxon>Bacteriovoracales</taxon>
        <taxon>Bacteriovoracaceae</taxon>
        <taxon>Bacteriovorax</taxon>
    </lineage>
</organism>
<dbReference type="GO" id="GO:0003677">
    <property type="term" value="F:DNA binding"/>
    <property type="evidence" value="ECO:0007669"/>
    <property type="project" value="InterPro"/>
</dbReference>
<evidence type="ECO:0000313" key="4">
    <source>
        <dbReference type="Proteomes" id="UP000235584"/>
    </source>
</evidence>
<dbReference type="PROSITE" id="PS50110">
    <property type="entry name" value="RESPONSE_REGULATORY"/>
    <property type="match status" value="1"/>
</dbReference>
<dbReference type="Gene3D" id="3.40.50.2300">
    <property type="match status" value="1"/>
</dbReference>
<dbReference type="InterPro" id="IPR016032">
    <property type="entry name" value="Sig_transdc_resp-reg_C-effctor"/>
</dbReference>
<dbReference type="CDD" id="cd17535">
    <property type="entry name" value="REC_NarL-like"/>
    <property type="match status" value="1"/>
</dbReference>
<dbReference type="SUPFAM" id="SSF52172">
    <property type="entry name" value="CheY-like"/>
    <property type="match status" value="1"/>
</dbReference>
<dbReference type="InterPro" id="IPR036388">
    <property type="entry name" value="WH-like_DNA-bd_sf"/>
</dbReference>
<dbReference type="RefSeq" id="WP_102244989.1">
    <property type="nucleotide sequence ID" value="NZ_CP025704.1"/>
</dbReference>
<dbReference type="KEGG" id="bsto:C0V70_16610"/>
<dbReference type="AlphaFoldDB" id="A0A2K9NW04"/>
<dbReference type="InterPro" id="IPR000792">
    <property type="entry name" value="Tscrpt_reg_LuxR_C"/>
</dbReference>
<dbReference type="InterPro" id="IPR051015">
    <property type="entry name" value="EvgA-like"/>
</dbReference>
<dbReference type="InterPro" id="IPR058245">
    <property type="entry name" value="NreC/VraR/RcsB-like_REC"/>
</dbReference>
<dbReference type="SMART" id="SM00448">
    <property type="entry name" value="REC"/>
    <property type="match status" value="1"/>
</dbReference>
<keyword evidence="4" id="KW-1185">Reference proteome</keyword>
<evidence type="ECO:0000256" key="1">
    <source>
        <dbReference type="ARBA" id="ARBA00022553"/>
    </source>
</evidence>
<protein>
    <submittedName>
        <fullName evidence="3">Uncharacterized protein</fullName>
    </submittedName>
</protein>